<keyword evidence="1" id="KW-0812">Transmembrane</keyword>
<keyword evidence="3" id="KW-1185">Reference proteome</keyword>
<sequence>MGYINLCGCPSLSSVVFNLSQNLSKGGKKQKNGEGLEGRGGRDGSNLLVFMESNSSTWFQKSKFIVSQIIRRCWTDYTRSTNCEKKLKSSWLSNENIPADSDVPPPWAQDEGKESASQQIFEIPFYVYLLASAVTAIAAIGSVFEYVNLRPVFGILKSDSIFYAPLLGFFAFTGIPVSIFLWLKSVQAANKEAEEQDRRDGYL</sequence>
<reference evidence="2" key="1">
    <citation type="submission" date="2020-12" db="EMBL/GenBank/DDBJ databases">
        <title>WGS assembly of Carya illinoinensis cv. Pawnee.</title>
        <authorList>
            <person name="Platts A."/>
            <person name="Shu S."/>
            <person name="Wright S."/>
            <person name="Barry K."/>
            <person name="Edger P."/>
            <person name="Pires J.C."/>
            <person name="Schmutz J."/>
        </authorList>
    </citation>
    <scope>NUCLEOTIDE SEQUENCE</scope>
    <source>
        <tissue evidence="2">Leaf</tissue>
    </source>
</reference>
<keyword evidence="1" id="KW-1133">Transmembrane helix</keyword>
<feature type="transmembrane region" description="Helical" evidence="1">
    <location>
        <begin position="125"/>
        <end position="149"/>
    </location>
</feature>
<dbReference type="PANTHER" id="PTHR36042">
    <property type="entry name" value="OS05G0490900 PROTEIN"/>
    <property type="match status" value="1"/>
</dbReference>
<gene>
    <name evidence="2" type="ORF">CIPAW_08G182900</name>
</gene>
<proteinExistence type="predicted"/>
<dbReference type="PANTHER" id="PTHR36042:SF1">
    <property type="entry name" value="OS05G0490900 PROTEIN"/>
    <property type="match status" value="1"/>
</dbReference>
<protein>
    <submittedName>
        <fullName evidence="2">Uncharacterized protein</fullName>
    </submittedName>
</protein>
<accession>A0A8T1PP86</accession>
<feature type="transmembrane region" description="Helical" evidence="1">
    <location>
        <begin position="161"/>
        <end position="183"/>
    </location>
</feature>
<dbReference type="AlphaFoldDB" id="A0A8T1PP86"/>
<evidence type="ECO:0000313" key="3">
    <source>
        <dbReference type="Proteomes" id="UP000811609"/>
    </source>
</evidence>
<evidence type="ECO:0000313" key="2">
    <source>
        <dbReference type="EMBL" id="KAG6646279.1"/>
    </source>
</evidence>
<keyword evidence="1" id="KW-0472">Membrane</keyword>
<comment type="caution">
    <text evidence="2">The sequence shown here is derived from an EMBL/GenBank/DDBJ whole genome shotgun (WGS) entry which is preliminary data.</text>
</comment>
<name>A0A8T1PP86_CARIL</name>
<dbReference type="Proteomes" id="UP000811609">
    <property type="component" value="Chromosome 8"/>
</dbReference>
<dbReference type="EMBL" id="CM031816">
    <property type="protein sequence ID" value="KAG6646279.1"/>
    <property type="molecule type" value="Genomic_DNA"/>
</dbReference>
<evidence type="ECO:0000256" key="1">
    <source>
        <dbReference type="SAM" id="Phobius"/>
    </source>
</evidence>
<organism evidence="2 3">
    <name type="scientific">Carya illinoinensis</name>
    <name type="common">Pecan</name>
    <dbReference type="NCBI Taxonomy" id="32201"/>
    <lineage>
        <taxon>Eukaryota</taxon>
        <taxon>Viridiplantae</taxon>
        <taxon>Streptophyta</taxon>
        <taxon>Embryophyta</taxon>
        <taxon>Tracheophyta</taxon>
        <taxon>Spermatophyta</taxon>
        <taxon>Magnoliopsida</taxon>
        <taxon>eudicotyledons</taxon>
        <taxon>Gunneridae</taxon>
        <taxon>Pentapetalae</taxon>
        <taxon>rosids</taxon>
        <taxon>fabids</taxon>
        <taxon>Fagales</taxon>
        <taxon>Juglandaceae</taxon>
        <taxon>Carya</taxon>
    </lineage>
</organism>